<dbReference type="InterPro" id="IPR051813">
    <property type="entry name" value="HepT_RNase_toxin"/>
</dbReference>
<dbReference type="RefSeq" id="WP_009543594.1">
    <property type="nucleotide sequence ID" value="NC_010546.1"/>
</dbReference>
<dbReference type="OrthoDB" id="9810538at2"/>
<evidence type="ECO:0000256" key="2">
    <source>
        <dbReference type="ARBA" id="ARBA00022649"/>
    </source>
</evidence>
<evidence type="ECO:0000256" key="5">
    <source>
        <dbReference type="ARBA" id="ARBA00022801"/>
    </source>
</evidence>
<dbReference type="GO" id="GO:0110001">
    <property type="term" value="C:toxin-antitoxin complex"/>
    <property type="evidence" value="ECO:0007669"/>
    <property type="project" value="InterPro"/>
</dbReference>
<evidence type="ECO:0008006" key="8">
    <source>
        <dbReference type="Google" id="ProtNLM"/>
    </source>
</evidence>
<dbReference type="AlphaFoldDB" id="B1WTI1"/>
<gene>
    <name evidence="6" type="ordered locus">cce_4348</name>
</gene>
<name>B1WTI1_CROS5</name>
<dbReference type="GO" id="GO:0000166">
    <property type="term" value="F:nucleotide binding"/>
    <property type="evidence" value="ECO:0007669"/>
    <property type="project" value="UniProtKB-KW"/>
</dbReference>
<evidence type="ECO:0000256" key="4">
    <source>
        <dbReference type="ARBA" id="ARBA00022741"/>
    </source>
</evidence>
<keyword evidence="4" id="KW-0547">Nucleotide-binding</keyword>
<dbReference type="Proteomes" id="UP000001203">
    <property type="component" value="Chromosome circular"/>
</dbReference>
<accession>B1WTI1</accession>
<reference evidence="6 7" key="1">
    <citation type="journal article" date="2008" name="Proc. Natl. Acad. Sci. U.S.A.">
        <title>The genome of Cyanothece 51142, a unicellular diazotrophic cyanobacterium important in the marine nitrogen cycle.</title>
        <authorList>
            <person name="Welsh E.A."/>
            <person name="Liberton M."/>
            <person name="Stoeckel J."/>
            <person name="Loh T."/>
            <person name="Elvitigala T."/>
            <person name="Wang C."/>
            <person name="Wollam A."/>
            <person name="Fulton R.S."/>
            <person name="Clifton S.W."/>
            <person name="Jacobs J.M."/>
            <person name="Aurora R."/>
            <person name="Ghosh B.K."/>
            <person name="Sherman L.A."/>
            <person name="Smith R.D."/>
            <person name="Wilson R.K."/>
            <person name="Pakrasi H.B."/>
        </authorList>
    </citation>
    <scope>NUCLEOTIDE SEQUENCE [LARGE SCALE GENOMIC DNA]</scope>
    <source>
        <strain evidence="7">ATCC 51142 / BH68</strain>
    </source>
</reference>
<keyword evidence="1" id="KW-0597">Phosphoprotein</keyword>
<keyword evidence="2" id="KW-1277">Toxin-antitoxin system</keyword>
<evidence type="ECO:0000256" key="1">
    <source>
        <dbReference type="ARBA" id="ARBA00022553"/>
    </source>
</evidence>
<dbReference type="PANTHER" id="PTHR34139">
    <property type="entry name" value="UPF0331 PROTEIN MJ0127"/>
    <property type="match status" value="1"/>
</dbReference>
<dbReference type="STRING" id="43989.cce_4348"/>
<dbReference type="HOGENOM" id="CLU_142825_3_3_3"/>
<dbReference type="GO" id="GO:0004540">
    <property type="term" value="F:RNA nuclease activity"/>
    <property type="evidence" value="ECO:0007669"/>
    <property type="project" value="InterPro"/>
</dbReference>
<keyword evidence="5" id="KW-0378">Hydrolase</keyword>
<evidence type="ECO:0000313" key="7">
    <source>
        <dbReference type="Proteomes" id="UP000001203"/>
    </source>
</evidence>
<dbReference type="PANTHER" id="PTHR34139:SF1">
    <property type="entry name" value="RNASE MJ1380-RELATED"/>
    <property type="match status" value="1"/>
</dbReference>
<keyword evidence="7" id="KW-1185">Reference proteome</keyword>
<sequence length="123" mass="14521">MIKRYTEDYLRDIEEAIRLAVEFTEGMNFEAFCQDKKTIFAVTRAIQIIGEAVKKIPDYTRQEYPQVPWKEIAKMRDKVTHQYFSVKLNVVWDTVKQDLPFLSSLITTILVDFTNSSENNKNY</sequence>
<evidence type="ECO:0000313" key="6">
    <source>
        <dbReference type="EMBL" id="ACB53696.1"/>
    </source>
</evidence>
<protein>
    <recommendedName>
        <fullName evidence="8">DUF86 domain-containing protein</fullName>
    </recommendedName>
</protein>
<dbReference type="eggNOG" id="COG2361">
    <property type="taxonomic scope" value="Bacteria"/>
</dbReference>
<dbReference type="InterPro" id="IPR008201">
    <property type="entry name" value="HepT-like"/>
</dbReference>
<dbReference type="KEGG" id="cyt:cce_4348"/>
<organism evidence="6 7">
    <name type="scientific">Crocosphaera subtropica (strain ATCC 51142 / BH68)</name>
    <name type="common">Cyanothece sp. (strain ATCC 51142)</name>
    <dbReference type="NCBI Taxonomy" id="43989"/>
    <lineage>
        <taxon>Bacteria</taxon>
        <taxon>Bacillati</taxon>
        <taxon>Cyanobacteriota</taxon>
        <taxon>Cyanophyceae</taxon>
        <taxon>Oscillatoriophycideae</taxon>
        <taxon>Chroococcales</taxon>
        <taxon>Aphanothecaceae</taxon>
        <taxon>Crocosphaera</taxon>
        <taxon>Crocosphaera subtropica</taxon>
    </lineage>
</organism>
<dbReference type="Pfam" id="PF01934">
    <property type="entry name" value="HepT-like"/>
    <property type="match status" value="1"/>
</dbReference>
<keyword evidence="3" id="KW-0540">Nuclease</keyword>
<evidence type="ECO:0000256" key="3">
    <source>
        <dbReference type="ARBA" id="ARBA00022722"/>
    </source>
</evidence>
<dbReference type="GO" id="GO:0016787">
    <property type="term" value="F:hydrolase activity"/>
    <property type="evidence" value="ECO:0007669"/>
    <property type="project" value="UniProtKB-KW"/>
</dbReference>
<proteinExistence type="predicted"/>
<dbReference type="EMBL" id="CP000806">
    <property type="protein sequence ID" value="ACB53696.1"/>
    <property type="molecule type" value="Genomic_DNA"/>
</dbReference>